<sequence>MGHVSDEPIDPFADDPEDPAYELAQLDPSEDLDAPLSLHEREEVLAELGDLDVFRTLLEPRGYRGLVVDCEGCAEPHFFDWDLLTGNLRHLLNEGRTRVHEPAFAPDPSCYVSWDYARGYADGVCEASEAQDA</sequence>
<comment type="caution">
    <text evidence="2">The sequence shown here is derived from an EMBL/GenBank/DDBJ whole genome shotgun (WGS) entry which is preliminary data.</text>
</comment>
<evidence type="ECO:0000313" key="2">
    <source>
        <dbReference type="EMBL" id="MBL7627223.1"/>
    </source>
</evidence>
<reference evidence="2" key="1">
    <citation type="submission" date="2020-12" db="EMBL/GenBank/DDBJ databases">
        <title>Genomic characterization of non-nitrogen-fixing Frankia strains.</title>
        <authorList>
            <person name="Carlos-Shanley C."/>
            <person name="Guerra T."/>
            <person name="Hahn D."/>
        </authorList>
    </citation>
    <scope>NUCLEOTIDE SEQUENCE</scope>
    <source>
        <strain evidence="2">CN6</strain>
    </source>
</reference>
<proteinExistence type="predicted"/>
<dbReference type="EMBL" id="JAEACQ010000158">
    <property type="protein sequence ID" value="MBL7627223.1"/>
    <property type="molecule type" value="Genomic_DNA"/>
</dbReference>
<evidence type="ECO:0000313" key="3">
    <source>
        <dbReference type="Proteomes" id="UP000604475"/>
    </source>
</evidence>
<evidence type="ECO:0000256" key="1">
    <source>
        <dbReference type="SAM" id="MobiDB-lite"/>
    </source>
</evidence>
<feature type="region of interest" description="Disordered" evidence="1">
    <location>
        <begin position="1"/>
        <end position="20"/>
    </location>
</feature>
<keyword evidence="3" id="KW-1185">Reference proteome</keyword>
<protein>
    <submittedName>
        <fullName evidence="2">DUF5319 domain-containing protein</fullName>
    </submittedName>
</protein>
<dbReference type="Pfam" id="PF17252">
    <property type="entry name" value="DUF5319"/>
    <property type="match status" value="1"/>
</dbReference>
<accession>A0A937UMM5</accession>
<dbReference type="AlphaFoldDB" id="A0A937UMM5"/>
<organism evidence="2 3">
    <name type="scientific">Frankia nepalensis</name>
    <dbReference type="NCBI Taxonomy" id="1836974"/>
    <lineage>
        <taxon>Bacteria</taxon>
        <taxon>Bacillati</taxon>
        <taxon>Actinomycetota</taxon>
        <taxon>Actinomycetes</taxon>
        <taxon>Frankiales</taxon>
        <taxon>Frankiaceae</taxon>
        <taxon>Frankia</taxon>
    </lineage>
</organism>
<gene>
    <name evidence="2" type="ORF">I7412_08585</name>
</gene>
<dbReference type="Proteomes" id="UP000604475">
    <property type="component" value="Unassembled WGS sequence"/>
</dbReference>
<dbReference type="InterPro" id="IPR035165">
    <property type="entry name" value="DUF5319"/>
</dbReference>
<name>A0A937UMM5_9ACTN</name>
<feature type="compositionally biased region" description="Acidic residues" evidence="1">
    <location>
        <begin position="7"/>
        <end position="20"/>
    </location>
</feature>